<dbReference type="EnsemblMetazoa" id="GBRI044417-RA">
    <property type="protein sequence ID" value="GBRI044417-PA"/>
    <property type="gene ID" value="GBRI044417"/>
</dbReference>
<dbReference type="VEuPathDB" id="VectorBase:GBRI044417"/>
<organism evidence="1 2">
    <name type="scientific">Glossina brevipalpis</name>
    <dbReference type="NCBI Taxonomy" id="37001"/>
    <lineage>
        <taxon>Eukaryota</taxon>
        <taxon>Metazoa</taxon>
        <taxon>Ecdysozoa</taxon>
        <taxon>Arthropoda</taxon>
        <taxon>Hexapoda</taxon>
        <taxon>Insecta</taxon>
        <taxon>Pterygota</taxon>
        <taxon>Neoptera</taxon>
        <taxon>Endopterygota</taxon>
        <taxon>Diptera</taxon>
        <taxon>Brachycera</taxon>
        <taxon>Muscomorpha</taxon>
        <taxon>Hippoboscoidea</taxon>
        <taxon>Glossinidae</taxon>
        <taxon>Glossina</taxon>
    </lineage>
</organism>
<dbReference type="Proteomes" id="UP000091820">
    <property type="component" value="Unassembled WGS sequence"/>
</dbReference>
<sequence length="77" mass="9228">MDNMRKRKSRFQMPSIGKDVIVYDNHMTTFKIQEQIYYLFGSMLLLLDADHQLLQSQFTVNDNEQIDRRMRNSNGLQ</sequence>
<name>A0A1A9X4Y4_9MUSC</name>
<protein>
    <submittedName>
        <fullName evidence="1">Uncharacterized protein</fullName>
    </submittedName>
</protein>
<evidence type="ECO:0000313" key="1">
    <source>
        <dbReference type="EnsemblMetazoa" id="GBRI044417-PA"/>
    </source>
</evidence>
<proteinExistence type="predicted"/>
<reference evidence="2" key="1">
    <citation type="submission" date="2014-03" db="EMBL/GenBank/DDBJ databases">
        <authorList>
            <person name="Aksoy S."/>
            <person name="Warren W."/>
            <person name="Wilson R.K."/>
        </authorList>
    </citation>
    <scope>NUCLEOTIDE SEQUENCE [LARGE SCALE GENOMIC DNA]</scope>
    <source>
        <strain evidence="2">IAEA</strain>
    </source>
</reference>
<evidence type="ECO:0000313" key="2">
    <source>
        <dbReference type="Proteomes" id="UP000091820"/>
    </source>
</evidence>
<reference evidence="1" key="2">
    <citation type="submission" date="2020-05" db="UniProtKB">
        <authorList>
            <consortium name="EnsemblMetazoa"/>
        </authorList>
    </citation>
    <scope>IDENTIFICATION</scope>
    <source>
        <strain evidence="1">IAEA</strain>
    </source>
</reference>
<keyword evidence="2" id="KW-1185">Reference proteome</keyword>
<accession>A0A1A9X4Y4</accession>
<dbReference type="AlphaFoldDB" id="A0A1A9X4Y4"/>